<dbReference type="Gene3D" id="2.60.120.10">
    <property type="entry name" value="Jelly Rolls"/>
    <property type="match status" value="1"/>
</dbReference>
<dbReference type="Pfam" id="PF07883">
    <property type="entry name" value="Cupin_2"/>
    <property type="match status" value="1"/>
</dbReference>
<dbReference type="EMBL" id="PGFA01000001">
    <property type="protein sequence ID" value="PJJ60800.1"/>
    <property type="molecule type" value="Genomic_DNA"/>
</dbReference>
<name>A0A2M9BS63_9BACT</name>
<dbReference type="InterPro" id="IPR025499">
    <property type="entry name" value="KdgF"/>
</dbReference>
<sequence>MSTATKDIPASFISEQDAVWTDVGPGMRRRIISYDAQMMLVKVTFETGGVGALHHHVHVQQSYIQSGVFEVTLGENKQVLRAGDAFYVPSDVWHGVVCLEAGVLIDAFSPMREDFV</sequence>
<dbReference type="InterPro" id="IPR052535">
    <property type="entry name" value="Bacilysin_H2HPP_isomerase"/>
</dbReference>
<dbReference type="AlphaFoldDB" id="A0A2M9BS63"/>
<comment type="caution">
    <text evidence="2">The sequence shown here is derived from an EMBL/GenBank/DDBJ whole genome shotgun (WGS) entry which is preliminary data.</text>
</comment>
<dbReference type="InterPro" id="IPR013096">
    <property type="entry name" value="Cupin_2"/>
</dbReference>
<dbReference type="InterPro" id="IPR014710">
    <property type="entry name" value="RmlC-like_jellyroll"/>
</dbReference>
<evidence type="ECO:0000313" key="3">
    <source>
        <dbReference type="Proteomes" id="UP000228535"/>
    </source>
</evidence>
<dbReference type="InterPro" id="IPR011051">
    <property type="entry name" value="RmlC_Cupin_sf"/>
</dbReference>
<gene>
    <name evidence="2" type="ORF">CLV45_2233</name>
</gene>
<proteinExistence type="predicted"/>
<evidence type="ECO:0000313" key="2">
    <source>
        <dbReference type="EMBL" id="PJJ60800.1"/>
    </source>
</evidence>
<dbReference type="RefSeq" id="WP_100336429.1">
    <property type="nucleotide sequence ID" value="NZ_PGFA01000001.1"/>
</dbReference>
<accession>A0A2M9BS63</accession>
<dbReference type="PANTHER" id="PTHR40112:SF1">
    <property type="entry name" value="H2HPP ISOMERASE"/>
    <property type="match status" value="1"/>
</dbReference>
<dbReference type="CDD" id="cd02238">
    <property type="entry name" value="cupin_KdgF"/>
    <property type="match status" value="1"/>
</dbReference>
<dbReference type="Proteomes" id="UP000228535">
    <property type="component" value="Unassembled WGS sequence"/>
</dbReference>
<dbReference type="OrthoDB" id="9811153at2"/>
<keyword evidence="3" id="KW-1185">Reference proteome</keyword>
<dbReference type="SUPFAM" id="SSF51182">
    <property type="entry name" value="RmlC-like cupins"/>
    <property type="match status" value="1"/>
</dbReference>
<feature type="domain" description="Cupin type-2" evidence="1">
    <location>
        <begin position="43"/>
        <end position="100"/>
    </location>
</feature>
<dbReference type="PANTHER" id="PTHR40112">
    <property type="entry name" value="H2HPP ISOMERASE"/>
    <property type="match status" value="1"/>
</dbReference>
<reference evidence="2 3" key="1">
    <citation type="submission" date="2017-11" db="EMBL/GenBank/DDBJ databases">
        <title>Genomic Encyclopedia of Archaeal and Bacterial Type Strains, Phase II (KMG-II): From Individual Species to Whole Genera.</title>
        <authorList>
            <person name="Goeker M."/>
        </authorList>
    </citation>
    <scope>NUCLEOTIDE SEQUENCE [LARGE SCALE GENOMIC DNA]</scope>
    <source>
        <strain evidence="2 3">DSM 11115</strain>
    </source>
</reference>
<dbReference type="PIRSF" id="PIRSF029883">
    <property type="entry name" value="KdgF"/>
    <property type="match status" value="1"/>
</dbReference>
<evidence type="ECO:0000259" key="1">
    <source>
        <dbReference type="Pfam" id="PF07883"/>
    </source>
</evidence>
<organism evidence="2 3">
    <name type="scientific">Hymenobacter chitinivorans DSM 11115</name>
    <dbReference type="NCBI Taxonomy" id="1121954"/>
    <lineage>
        <taxon>Bacteria</taxon>
        <taxon>Pseudomonadati</taxon>
        <taxon>Bacteroidota</taxon>
        <taxon>Cytophagia</taxon>
        <taxon>Cytophagales</taxon>
        <taxon>Hymenobacteraceae</taxon>
        <taxon>Hymenobacter</taxon>
    </lineage>
</organism>
<protein>
    <submittedName>
        <fullName evidence="2">Cupin domain-containing protein</fullName>
    </submittedName>
</protein>